<protein>
    <submittedName>
        <fullName evidence="1">Uncharacterized protein</fullName>
    </submittedName>
</protein>
<organism evidence="1 2">
    <name type="scientific">Amycolatopsis camponoti</name>
    <dbReference type="NCBI Taxonomy" id="2606593"/>
    <lineage>
        <taxon>Bacteria</taxon>
        <taxon>Bacillati</taxon>
        <taxon>Actinomycetota</taxon>
        <taxon>Actinomycetes</taxon>
        <taxon>Pseudonocardiales</taxon>
        <taxon>Pseudonocardiaceae</taxon>
        <taxon>Amycolatopsis</taxon>
    </lineage>
</organism>
<evidence type="ECO:0000313" key="2">
    <source>
        <dbReference type="Proteomes" id="UP000399805"/>
    </source>
</evidence>
<proteinExistence type="predicted"/>
<dbReference type="Proteomes" id="UP000399805">
    <property type="component" value="Unassembled WGS sequence"/>
</dbReference>
<gene>
    <name evidence="1" type="ORF">AA23TX_00208</name>
</gene>
<accession>A0A6I8LGN4</accession>
<sequence length="54" mass="6065">MNVSHVLNSRAERRRVTCPTPIGSSSDFDRDVIKTYRDLLRRHAELIGAVARAG</sequence>
<reference evidence="1 2" key="1">
    <citation type="submission" date="2019-09" db="EMBL/GenBank/DDBJ databases">
        <authorList>
            <person name="Leyn A S."/>
        </authorList>
    </citation>
    <scope>NUCLEOTIDE SEQUENCE [LARGE SCALE GENOMIC DNA]</scope>
    <source>
        <strain evidence="1">AA231_1</strain>
    </source>
</reference>
<keyword evidence="2" id="KW-1185">Reference proteome</keyword>
<evidence type="ECO:0000313" key="1">
    <source>
        <dbReference type="EMBL" id="VVJ15187.1"/>
    </source>
</evidence>
<name>A0A6I8LGN4_9PSEU</name>
<dbReference type="RefSeq" id="WP_155540720.1">
    <property type="nucleotide sequence ID" value="NZ_CABVGP010000001.1"/>
</dbReference>
<dbReference type="EMBL" id="CABVGP010000001">
    <property type="protein sequence ID" value="VVJ15187.1"/>
    <property type="molecule type" value="Genomic_DNA"/>
</dbReference>
<dbReference type="AlphaFoldDB" id="A0A6I8LGN4"/>